<evidence type="ECO:0000313" key="2">
    <source>
        <dbReference type="EMBL" id="TFB06603.1"/>
    </source>
</evidence>
<gene>
    <name evidence="2" type="ORF">CCMA1212_000100</name>
</gene>
<reference evidence="2 3" key="1">
    <citation type="submission" date="2018-01" db="EMBL/GenBank/DDBJ databases">
        <title>Genome characterization of the sugarcane-associated fungus Trichoderma ghanense CCMA-1212 and their application in lignocelulose bioconversion.</title>
        <authorList>
            <person name="Steindorff A.S."/>
            <person name="Mendes T.D."/>
            <person name="Vilela E.S.D."/>
            <person name="Rodrigues D.S."/>
            <person name="Formighieri E.F."/>
            <person name="Melo I.S."/>
            <person name="Favaro L.C.L."/>
        </authorList>
    </citation>
    <scope>NUCLEOTIDE SEQUENCE [LARGE SCALE GENOMIC DNA]</scope>
    <source>
        <strain evidence="2 3">CCMA-1212</strain>
    </source>
</reference>
<dbReference type="Proteomes" id="UP001642720">
    <property type="component" value="Unassembled WGS sequence"/>
</dbReference>
<evidence type="ECO:0008006" key="4">
    <source>
        <dbReference type="Google" id="ProtNLM"/>
    </source>
</evidence>
<protein>
    <recommendedName>
        <fullName evidence="4">SSCRP protein</fullName>
    </recommendedName>
</protein>
<accession>A0ABY2HEA3</accession>
<evidence type="ECO:0000256" key="1">
    <source>
        <dbReference type="SAM" id="MobiDB-lite"/>
    </source>
</evidence>
<comment type="caution">
    <text evidence="2">The sequence shown here is derived from an EMBL/GenBank/DDBJ whole genome shotgun (WGS) entry which is preliminary data.</text>
</comment>
<feature type="region of interest" description="Disordered" evidence="1">
    <location>
        <begin position="153"/>
        <end position="175"/>
    </location>
</feature>
<dbReference type="EMBL" id="PPTA01000001">
    <property type="protein sequence ID" value="TFB06603.1"/>
    <property type="molecule type" value="Genomic_DNA"/>
</dbReference>
<sequence>MTSPPREGQSPEPRLLALQGCPWVSTALSRNGMVVGVSDPGAPSTAAGTNFVLSSACRASNLDLTGAGSDPTTGDGSALLRGMALAWHWHGMAWGSSASSDESCVLFAFDYCQTSTPFNHSRSKCSPNVSIAIRDSLRTETLTGRHFGARMHGELPRRGMDRPRPSQGSAPHGFPKLHPFPVHGEFAAAFRPQ</sequence>
<evidence type="ECO:0000313" key="3">
    <source>
        <dbReference type="Proteomes" id="UP001642720"/>
    </source>
</evidence>
<name>A0ABY2HEA3_9HYPO</name>
<organism evidence="2 3">
    <name type="scientific">Trichoderma ghanense</name>
    <dbReference type="NCBI Taxonomy" id="65468"/>
    <lineage>
        <taxon>Eukaryota</taxon>
        <taxon>Fungi</taxon>
        <taxon>Dikarya</taxon>
        <taxon>Ascomycota</taxon>
        <taxon>Pezizomycotina</taxon>
        <taxon>Sordariomycetes</taxon>
        <taxon>Hypocreomycetidae</taxon>
        <taxon>Hypocreales</taxon>
        <taxon>Hypocreaceae</taxon>
        <taxon>Trichoderma</taxon>
    </lineage>
</organism>
<feature type="compositionally biased region" description="Basic and acidic residues" evidence="1">
    <location>
        <begin position="153"/>
        <end position="164"/>
    </location>
</feature>
<dbReference type="RefSeq" id="XP_073562804.1">
    <property type="nucleotide sequence ID" value="XM_073697585.1"/>
</dbReference>
<proteinExistence type="predicted"/>
<dbReference type="GeneID" id="300572035"/>
<keyword evidence="3" id="KW-1185">Reference proteome</keyword>